<dbReference type="EMBL" id="CAUYUJ010020381">
    <property type="protein sequence ID" value="CAK0897773.1"/>
    <property type="molecule type" value="Genomic_DNA"/>
</dbReference>
<organism evidence="1 2">
    <name type="scientific">Prorocentrum cordatum</name>
    <dbReference type="NCBI Taxonomy" id="2364126"/>
    <lineage>
        <taxon>Eukaryota</taxon>
        <taxon>Sar</taxon>
        <taxon>Alveolata</taxon>
        <taxon>Dinophyceae</taxon>
        <taxon>Prorocentrales</taxon>
        <taxon>Prorocentraceae</taxon>
        <taxon>Prorocentrum</taxon>
    </lineage>
</organism>
<sequence length="215" mass="22594">MARNIPTFLVRDDWQETDMWKRMQGSVERRTCMNPLMKGPDTLERKLLDRGALSVSEDVCSCLSPGWTMFVEALADGLVRTTVTMPDWAPLVAGRPVGEDGRARALDLAGAGRRRPAAHAEDAPLWEPALGPALARAAGAALPPGGGGAAGFAGSAASSALPESRIGSCAQEALAQGPAESARAGRPEASGDLLFPRSLGYFRKAFRGLARDGPL</sequence>
<accession>A0ABN9XDT2</accession>
<gene>
    <name evidence="1" type="ORF">PCOR1329_LOCUS75846</name>
</gene>
<evidence type="ECO:0000313" key="2">
    <source>
        <dbReference type="Proteomes" id="UP001189429"/>
    </source>
</evidence>
<reference evidence="1" key="1">
    <citation type="submission" date="2023-10" db="EMBL/GenBank/DDBJ databases">
        <authorList>
            <person name="Chen Y."/>
            <person name="Shah S."/>
            <person name="Dougan E. K."/>
            <person name="Thang M."/>
            <person name="Chan C."/>
        </authorList>
    </citation>
    <scope>NUCLEOTIDE SEQUENCE [LARGE SCALE GENOMIC DNA]</scope>
</reference>
<proteinExistence type="predicted"/>
<dbReference type="Proteomes" id="UP001189429">
    <property type="component" value="Unassembled WGS sequence"/>
</dbReference>
<keyword evidence="2" id="KW-1185">Reference proteome</keyword>
<name>A0ABN9XDT2_9DINO</name>
<protein>
    <submittedName>
        <fullName evidence="1">Uncharacterized protein</fullName>
    </submittedName>
</protein>
<evidence type="ECO:0000313" key="1">
    <source>
        <dbReference type="EMBL" id="CAK0897773.1"/>
    </source>
</evidence>
<comment type="caution">
    <text evidence="1">The sequence shown here is derived from an EMBL/GenBank/DDBJ whole genome shotgun (WGS) entry which is preliminary data.</text>
</comment>